<dbReference type="Proteomes" id="UP000784294">
    <property type="component" value="Unassembled WGS sequence"/>
</dbReference>
<feature type="region of interest" description="Disordered" evidence="1">
    <location>
        <begin position="112"/>
        <end position="134"/>
    </location>
</feature>
<name>A0A448XSD4_9PLAT</name>
<feature type="region of interest" description="Disordered" evidence="1">
    <location>
        <begin position="14"/>
        <end position="60"/>
    </location>
</feature>
<organism evidence="2 3">
    <name type="scientific">Protopolystoma xenopodis</name>
    <dbReference type="NCBI Taxonomy" id="117903"/>
    <lineage>
        <taxon>Eukaryota</taxon>
        <taxon>Metazoa</taxon>
        <taxon>Spiralia</taxon>
        <taxon>Lophotrochozoa</taxon>
        <taxon>Platyhelminthes</taxon>
        <taxon>Monogenea</taxon>
        <taxon>Polyopisthocotylea</taxon>
        <taxon>Polystomatidea</taxon>
        <taxon>Polystomatidae</taxon>
        <taxon>Protopolystoma</taxon>
    </lineage>
</organism>
<keyword evidence="3" id="KW-1185">Reference proteome</keyword>
<accession>A0A448XSD4</accession>
<gene>
    <name evidence="2" type="ORF">PXEA_LOCUS37273</name>
</gene>
<dbReference type="EMBL" id="CAAALY010285755">
    <property type="protein sequence ID" value="VEL43833.1"/>
    <property type="molecule type" value="Genomic_DNA"/>
</dbReference>
<protein>
    <submittedName>
        <fullName evidence="2">Uncharacterized protein</fullName>
    </submittedName>
</protein>
<reference evidence="2" key="1">
    <citation type="submission" date="2018-11" db="EMBL/GenBank/DDBJ databases">
        <authorList>
            <consortium name="Pathogen Informatics"/>
        </authorList>
    </citation>
    <scope>NUCLEOTIDE SEQUENCE</scope>
</reference>
<dbReference type="AlphaFoldDB" id="A0A448XSD4"/>
<feature type="compositionally biased region" description="Polar residues" evidence="1">
    <location>
        <begin position="42"/>
        <end position="54"/>
    </location>
</feature>
<evidence type="ECO:0000313" key="3">
    <source>
        <dbReference type="Proteomes" id="UP000784294"/>
    </source>
</evidence>
<proteinExistence type="predicted"/>
<evidence type="ECO:0000256" key="1">
    <source>
        <dbReference type="SAM" id="MobiDB-lite"/>
    </source>
</evidence>
<sequence length="134" mass="15127">MLFCVCPDGIIPIDIGEFEDEDGEEDSESTSGRTSPPLLDNENVSITGKQGQASRDSHYEQVAVCRRPKGVFEAGRPTKAIRSLNRENLKKNSFIDERENDEDYDNVMELVGEEHDEDEDEEEEEIEMVDADEG</sequence>
<comment type="caution">
    <text evidence="2">The sequence shown here is derived from an EMBL/GenBank/DDBJ whole genome shotgun (WGS) entry which is preliminary data.</text>
</comment>
<evidence type="ECO:0000313" key="2">
    <source>
        <dbReference type="EMBL" id="VEL43833.1"/>
    </source>
</evidence>
<feature type="compositionally biased region" description="Acidic residues" evidence="1">
    <location>
        <begin position="114"/>
        <end position="134"/>
    </location>
</feature>
<feature type="non-terminal residue" evidence="2">
    <location>
        <position position="134"/>
    </location>
</feature>
<feature type="compositionally biased region" description="Acidic residues" evidence="1">
    <location>
        <begin position="16"/>
        <end position="28"/>
    </location>
</feature>